<evidence type="ECO:0000259" key="1">
    <source>
        <dbReference type="PROSITE" id="PS50846"/>
    </source>
</evidence>
<dbReference type="Gene3D" id="3.30.70.100">
    <property type="match status" value="1"/>
</dbReference>
<protein>
    <submittedName>
        <fullName evidence="2">Heavy-metal-associated domain-containing protein</fullName>
    </submittedName>
</protein>
<dbReference type="InterPro" id="IPR036163">
    <property type="entry name" value="HMA_dom_sf"/>
</dbReference>
<comment type="caution">
    <text evidence="2">The sequence shown here is derived from an EMBL/GenBank/DDBJ whole genome shotgun (WGS) entry which is preliminary data.</text>
</comment>
<dbReference type="RefSeq" id="WP_232572104.1">
    <property type="nucleotide sequence ID" value="NZ_CP089466.1"/>
</dbReference>
<dbReference type="InterPro" id="IPR006121">
    <property type="entry name" value="HMA_dom"/>
</dbReference>
<evidence type="ECO:0000313" key="2">
    <source>
        <dbReference type="EMBL" id="MFC3476753.1"/>
    </source>
</evidence>
<feature type="domain" description="HMA" evidence="1">
    <location>
        <begin position="1"/>
        <end position="64"/>
    </location>
</feature>
<dbReference type="CDD" id="cd00371">
    <property type="entry name" value="HMA"/>
    <property type="match status" value="1"/>
</dbReference>
<proteinExistence type="predicted"/>
<dbReference type="GeneID" id="69117331"/>
<dbReference type="Proteomes" id="UP001595660">
    <property type="component" value="Unassembled WGS sequence"/>
</dbReference>
<dbReference type="SUPFAM" id="SSF55008">
    <property type="entry name" value="HMA, heavy metal-associated domain"/>
    <property type="match status" value="1"/>
</dbReference>
<dbReference type="EMBL" id="JBHRWN010000002">
    <property type="protein sequence ID" value="MFC3476753.1"/>
    <property type="molecule type" value="Genomic_DNA"/>
</dbReference>
<organism evidence="2 3">
    <name type="scientific">Halobacterium litoreum</name>
    <dbReference type="NCBI Taxonomy" id="2039234"/>
    <lineage>
        <taxon>Archaea</taxon>
        <taxon>Methanobacteriati</taxon>
        <taxon>Methanobacteriota</taxon>
        <taxon>Stenosarchaea group</taxon>
        <taxon>Halobacteria</taxon>
        <taxon>Halobacteriales</taxon>
        <taxon>Halobacteriaceae</taxon>
        <taxon>Halobacterium</taxon>
    </lineage>
</organism>
<evidence type="ECO:0000313" key="3">
    <source>
        <dbReference type="Proteomes" id="UP001595660"/>
    </source>
</evidence>
<sequence>MTQTITVRGMSCGGCEQHVEDALAGVDGVASATADRDAETATVEGDADAAALVAAVEDAGYEASA</sequence>
<keyword evidence="3" id="KW-1185">Reference proteome</keyword>
<dbReference type="PROSITE" id="PS50846">
    <property type="entry name" value="HMA_2"/>
    <property type="match status" value="1"/>
</dbReference>
<reference evidence="2 3" key="1">
    <citation type="journal article" date="2019" name="Int. J. Syst. Evol. Microbiol.">
        <title>The Global Catalogue of Microorganisms (GCM) 10K type strain sequencing project: providing services to taxonomists for standard genome sequencing and annotation.</title>
        <authorList>
            <consortium name="The Broad Institute Genomics Platform"/>
            <consortium name="The Broad Institute Genome Sequencing Center for Infectious Disease"/>
            <person name="Wu L."/>
            <person name="Ma J."/>
        </authorList>
    </citation>
    <scope>NUCLEOTIDE SEQUENCE [LARGE SCALE GENOMIC DNA]</scope>
    <source>
        <strain evidence="2 3">CGMCC 1.12562</strain>
    </source>
</reference>
<accession>A0ABD5NBU8</accession>
<dbReference type="AlphaFoldDB" id="A0ABD5NBU8"/>
<dbReference type="Pfam" id="PF00403">
    <property type="entry name" value="HMA"/>
    <property type="match status" value="1"/>
</dbReference>
<gene>
    <name evidence="2" type="ORF">ACFOKC_03345</name>
</gene>
<name>A0ABD5NBU8_9EURY</name>